<comment type="caution">
    <text evidence="2">The sequence shown here is derived from an EMBL/GenBank/DDBJ whole genome shotgun (WGS) entry which is preliminary data.</text>
</comment>
<name>A0A4Q2DCT4_9AGAR</name>
<sequence>MTLYRPPASVRAARLPLMQHRVLEAAHEFAGSKLSPAYILHWVAQHNDLRMWPWPADAEGNRVPPDELPAYKLTHYFLGPCCFCAYLDDTVGYSEARIQLLEFVNTNRNDPNRRPFIGEWVAECAREDSCGYFERFFACKVLLTKKYRKRDKPTKSIDTVFDFLKSDEEKLLCGAETGLRRIFTPHTDDENLSRSANKLKRIREEFPEDVEKIESQIDFLWGEGLSASEFWKLFVQCARCGFVMAKHRYPYSHRCPKRPKPLEDDLAKTNETGDSQNDDEEENEDAITDGDSRDYDYYYQFASAPATPQDDVSSDSEWEIDPEDFPVQDYSDDDLPDPLTVLTMMGASRDVARTASSH</sequence>
<dbReference type="EMBL" id="SDEE01000412">
    <property type="protein sequence ID" value="RXW16681.1"/>
    <property type="molecule type" value="Genomic_DNA"/>
</dbReference>
<evidence type="ECO:0000256" key="1">
    <source>
        <dbReference type="SAM" id="MobiDB-lite"/>
    </source>
</evidence>
<feature type="compositionally biased region" description="Acidic residues" evidence="1">
    <location>
        <begin position="312"/>
        <end position="336"/>
    </location>
</feature>
<dbReference type="AlphaFoldDB" id="A0A4Q2DCT4"/>
<dbReference type="OrthoDB" id="3048394at2759"/>
<accession>A0A4Q2DCT4</accession>
<dbReference type="Proteomes" id="UP000290288">
    <property type="component" value="Unassembled WGS sequence"/>
</dbReference>
<gene>
    <name evidence="2" type="ORF">EST38_g9171</name>
</gene>
<keyword evidence="3" id="KW-1185">Reference proteome</keyword>
<organism evidence="2 3">
    <name type="scientific">Candolleomyces aberdarensis</name>
    <dbReference type="NCBI Taxonomy" id="2316362"/>
    <lineage>
        <taxon>Eukaryota</taxon>
        <taxon>Fungi</taxon>
        <taxon>Dikarya</taxon>
        <taxon>Basidiomycota</taxon>
        <taxon>Agaricomycotina</taxon>
        <taxon>Agaricomycetes</taxon>
        <taxon>Agaricomycetidae</taxon>
        <taxon>Agaricales</taxon>
        <taxon>Agaricineae</taxon>
        <taxon>Psathyrellaceae</taxon>
        <taxon>Candolleomyces</taxon>
    </lineage>
</organism>
<reference evidence="2 3" key="1">
    <citation type="submission" date="2019-01" db="EMBL/GenBank/DDBJ databases">
        <title>Draft genome sequence of Psathyrella aberdarensis IHI B618.</title>
        <authorList>
            <person name="Buettner E."/>
            <person name="Kellner H."/>
        </authorList>
    </citation>
    <scope>NUCLEOTIDE SEQUENCE [LARGE SCALE GENOMIC DNA]</scope>
    <source>
        <strain evidence="2 3">IHI B618</strain>
    </source>
</reference>
<evidence type="ECO:0000313" key="3">
    <source>
        <dbReference type="Proteomes" id="UP000290288"/>
    </source>
</evidence>
<feature type="region of interest" description="Disordered" evidence="1">
    <location>
        <begin position="257"/>
        <end position="338"/>
    </location>
</feature>
<feature type="compositionally biased region" description="Acidic residues" evidence="1">
    <location>
        <begin position="276"/>
        <end position="288"/>
    </location>
</feature>
<evidence type="ECO:0000313" key="2">
    <source>
        <dbReference type="EMBL" id="RXW16681.1"/>
    </source>
</evidence>
<protein>
    <submittedName>
        <fullName evidence="2">Uncharacterized protein</fullName>
    </submittedName>
</protein>
<proteinExistence type="predicted"/>